<evidence type="ECO:0000313" key="1">
    <source>
        <dbReference type="EMBL" id="MPN64526.1"/>
    </source>
</evidence>
<dbReference type="GO" id="GO:0005737">
    <property type="term" value="C:cytoplasm"/>
    <property type="evidence" value="ECO:0007669"/>
    <property type="project" value="TreeGrafter"/>
</dbReference>
<organism evidence="1">
    <name type="scientific">bioreactor metagenome</name>
    <dbReference type="NCBI Taxonomy" id="1076179"/>
    <lineage>
        <taxon>unclassified sequences</taxon>
        <taxon>metagenomes</taxon>
        <taxon>ecological metagenomes</taxon>
    </lineage>
</organism>
<dbReference type="InterPro" id="IPR037171">
    <property type="entry name" value="NagB/RpiA_transferase-like"/>
</dbReference>
<dbReference type="PANTHER" id="PTHR11280:SF5">
    <property type="entry name" value="GLUCOSAMINE-6-PHOSPHATE ISOMERASE"/>
    <property type="match status" value="1"/>
</dbReference>
<comment type="caution">
    <text evidence="1">The sequence shown here is derived from an EMBL/GenBank/DDBJ whole genome shotgun (WGS) entry which is preliminary data.</text>
</comment>
<dbReference type="EMBL" id="VSSQ01145536">
    <property type="protein sequence ID" value="MPN64526.1"/>
    <property type="molecule type" value="Genomic_DNA"/>
</dbReference>
<protein>
    <submittedName>
        <fullName evidence="1">Glucosamine-6-phosphate deaminase</fullName>
        <ecNumber evidence="1">3.5.99.6</ecNumber>
    </submittedName>
</protein>
<dbReference type="GO" id="GO:0006046">
    <property type="term" value="P:N-acetylglucosamine catabolic process"/>
    <property type="evidence" value="ECO:0007669"/>
    <property type="project" value="TreeGrafter"/>
</dbReference>
<accession>A0A645JM95</accession>
<keyword evidence="1" id="KW-0378">Hydrolase</keyword>
<gene>
    <name evidence="1" type="primary">nagB_68</name>
    <name evidence="1" type="ORF">SDC9_212301</name>
</gene>
<dbReference type="GO" id="GO:0019262">
    <property type="term" value="P:N-acetylneuraminate catabolic process"/>
    <property type="evidence" value="ECO:0007669"/>
    <property type="project" value="TreeGrafter"/>
</dbReference>
<dbReference type="GO" id="GO:0006043">
    <property type="term" value="P:glucosamine catabolic process"/>
    <property type="evidence" value="ECO:0007669"/>
    <property type="project" value="TreeGrafter"/>
</dbReference>
<name>A0A645JM95_9ZZZZ</name>
<dbReference type="PANTHER" id="PTHR11280">
    <property type="entry name" value="GLUCOSAMINE-6-PHOSPHATE ISOMERASE"/>
    <property type="match status" value="1"/>
</dbReference>
<dbReference type="GO" id="GO:0042802">
    <property type="term" value="F:identical protein binding"/>
    <property type="evidence" value="ECO:0007669"/>
    <property type="project" value="TreeGrafter"/>
</dbReference>
<sequence length="75" mass="8302">MGTVCDAKEVLIIVNGHNKARALRHAVEEPVNHMWTISALQLHPKAIIACDDAACAELKVGTYKYFLDIEKEAIL</sequence>
<dbReference type="EC" id="3.5.99.6" evidence="1"/>
<dbReference type="SUPFAM" id="SSF100950">
    <property type="entry name" value="NagB/RpiA/CoA transferase-like"/>
    <property type="match status" value="1"/>
</dbReference>
<reference evidence="1" key="1">
    <citation type="submission" date="2019-08" db="EMBL/GenBank/DDBJ databases">
        <authorList>
            <person name="Kucharzyk K."/>
            <person name="Murdoch R.W."/>
            <person name="Higgins S."/>
            <person name="Loffler F."/>
        </authorList>
    </citation>
    <scope>NUCLEOTIDE SEQUENCE</scope>
</reference>
<dbReference type="GO" id="GO:0004342">
    <property type="term" value="F:glucosamine-6-phosphate deaminase activity"/>
    <property type="evidence" value="ECO:0007669"/>
    <property type="project" value="UniProtKB-EC"/>
</dbReference>
<dbReference type="Gene3D" id="3.40.50.1360">
    <property type="match status" value="1"/>
</dbReference>
<dbReference type="InterPro" id="IPR004547">
    <property type="entry name" value="Glucosamine6P_isomerase"/>
</dbReference>
<proteinExistence type="predicted"/>
<dbReference type="AlphaFoldDB" id="A0A645JM95"/>